<protein>
    <recommendedName>
        <fullName evidence="6">Probable purine permease</fullName>
    </recommendedName>
</protein>
<evidence type="ECO:0000256" key="1">
    <source>
        <dbReference type="ARBA" id="ARBA00006213"/>
    </source>
</evidence>
<dbReference type="OrthoDB" id="1907510at2759"/>
<gene>
    <name evidence="7" type="ORF">NCGR_LOCUS45872</name>
</gene>
<evidence type="ECO:0000256" key="2">
    <source>
        <dbReference type="ARBA" id="ARBA00022448"/>
    </source>
</evidence>
<feature type="transmembrane region" description="Helical" evidence="6">
    <location>
        <begin position="42"/>
        <end position="64"/>
    </location>
</feature>
<dbReference type="PANTHER" id="PTHR31376">
    <property type="entry name" value="OS09G0467300 PROTEIN-RELATED"/>
    <property type="match status" value="1"/>
</dbReference>
<feature type="transmembrane region" description="Helical" evidence="6">
    <location>
        <begin position="200"/>
        <end position="221"/>
    </location>
</feature>
<evidence type="ECO:0000256" key="4">
    <source>
        <dbReference type="ARBA" id="ARBA00022989"/>
    </source>
</evidence>
<dbReference type="AlphaFoldDB" id="A0A811QZD3"/>
<keyword evidence="2 6" id="KW-0813">Transport</keyword>
<feature type="transmembrane region" description="Helical" evidence="6">
    <location>
        <begin position="242"/>
        <end position="259"/>
    </location>
</feature>
<evidence type="ECO:0000313" key="8">
    <source>
        <dbReference type="Proteomes" id="UP000604825"/>
    </source>
</evidence>
<proteinExistence type="inferred from homology"/>
<dbReference type="PANTHER" id="PTHR31376:SF35">
    <property type="entry name" value="PURINE PERMEASE-RELATED"/>
    <property type="match status" value="1"/>
</dbReference>
<comment type="caution">
    <text evidence="6">Lacks conserved residue(s) required for the propagation of feature annotation.</text>
</comment>
<keyword evidence="4 6" id="KW-1133">Transmembrane helix</keyword>
<keyword evidence="5 6" id="KW-0472">Membrane</keyword>
<evidence type="ECO:0000256" key="5">
    <source>
        <dbReference type="ARBA" id="ARBA00023136"/>
    </source>
</evidence>
<sequence>MAHAQEIQLQIRGIPDEESVHEDARDEPKAAMRRSTRVSFRWWMTVVVDMLMVLCGTTVATLLGRLYYNSGGNSKWMATLTQSGGSPLLVVPLLMTPAPSAEERRPAVSKMLAVYTGVGVMIGFDNLMYSYALQYLPVSTFSLVAATQLGFNAITSRLINAQRFTALIANSVVVLTFSAALLGVGSSSDETSSDVPRGKYPVGFVLVLAASAVFALILSLFELTFEKVIRVRTARWVLRMQMYTNLVASAVSVVGLLASGDWRTIPGEMASFKDGRARYVLTLVGTAVSWQAAAVGVVRLIMRVSSLFANVTCTLALPLVPVFAVVLFRDRMTGIKVVAMLMAVWGFLSYMHQHYIDGRRAGNAECHVCATRARSDAVLPA</sequence>
<name>A0A811QZD3_9POAL</name>
<dbReference type="Proteomes" id="UP000604825">
    <property type="component" value="Unassembled WGS sequence"/>
</dbReference>
<dbReference type="GO" id="GO:0005345">
    <property type="term" value="F:purine nucleobase transmembrane transporter activity"/>
    <property type="evidence" value="ECO:0007669"/>
    <property type="project" value="UniProtKB-UniRule"/>
</dbReference>
<comment type="similarity">
    <text evidence="1 6">Belongs to the purine permeases (TC 2.A.7.14) family.</text>
</comment>
<comment type="caution">
    <text evidence="7">The sequence shown here is derived from an EMBL/GenBank/DDBJ whole genome shotgun (WGS) entry which is preliminary data.</text>
</comment>
<dbReference type="GO" id="GO:0016020">
    <property type="term" value="C:membrane"/>
    <property type="evidence" value="ECO:0007669"/>
    <property type="project" value="UniProtKB-SubCell"/>
</dbReference>
<dbReference type="InterPro" id="IPR030182">
    <property type="entry name" value="PUP_plant"/>
</dbReference>
<evidence type="ECO:0000256" key="6">
    <source>
        <dbReference type="RuleBase" id="RU368015"/>
    </source>
</evidence>
<dbReference type="EMBL" id="CAJGYO010000012">
    <property type="protein sequence ID" value="CAD6262532.1"/>
    <property type="molecule type" value="Genomic_DNA"/>
</dbReference>
<keyword evidence="3 6" id="KW-0812">Transmembrane</keyword>
<evidence type="ECO:0000313" key="7">
    <source>
        <dbReference type="EMBL" id="CAD6262532.1"/>
    </source>
</evidence>
<feature type="transmembrane region" description="Helical" evidence="6">
    <location>
        <begin position="279"/>
        <end position="300"/>
    </location>
</feature>
<feature type="transmembrane region" description="Helical" evidence="6">
    <location>
        <begin position="166"/>
        <end position="188"/>
    </location>
</feature>
<feature type="transmembrane region" description="Helical" evidence="6">
    <location>
        <begin position="135"/>
        <end position="154"/>
    </location>
</feature>
<dbReference type="GO" id="GO:0015211">
    <property type="term" value="F:purine nucleoside transmembrane transporter activity"/>
    <property type="evidence" value="ECO:0007669"/>
    <property type="project" value="UniProtKB-UniRule"/>
</dbReference>
<dbReference type="Pfam" id="PF16913">
    <property type="entry name" value="PUNUT"/>
    <property type="match status" value="1"/>
</dbReference>
<feature type="transmembrane region" description="Helical" evidence="6">
    <location>
        <begin position="334"/>
        <end position="351"/>
    </location>
</feature>
<organism evidence="7 8">
    <name type="scientific">Miscanthus lutarioriparius</name>
    <dbReference type="NCBI Taxonomy" id="422564"/>
    <lineage>
        <taxon>Eukaryota</taxon>
        <taxon>Viridiplantae</taxon>
        <taxon>Streptophyta</taxon>
        <taxon>Embryophyta</taxon>
        <taxon>Tracheophyta</taxon>
        <taxon>Spermatophyta</taxon>
        <taxon>Magnoliopsida</taxon>
        <taxon>Liliopsida</taxon>
        <taxon>Poales</taxon>
        <taxon>Poaceae</taxon>
        <taxon>PACMAD clade</taxon>
        <taxon>Panicoideae</taxon>
        <taxon>Andropogonodae</taxon>
        <taxon>Andropogoneae</taxon>
        <taxon>Saccharinae</taxon>
        <taxon>Miscanthus</taxon>
    </lineage>
</organism>
<evidence type="ECO:0000256" key="3">
    <source>
        <dbReference type="ARBA" id="ARBA00022692"/>
    </source>
</evidence>
<keyword evidence="8" id="KW-1185">Reference proteome</keyword>
<accession>A0A811QZD3</accession>
<reference evidence="7" key="1">
    <citation type="submission" date="2020-10" db="EMBL/GenBank/DDBJ databases">
        <authorList>
            <person name="Han B."/>
            <person name="Lu T."/>
            <person name="Zhao Q."/>
            <person name="Huang X."/>
            <person name="Zhao Y."/>
        </authorList>
    </citation>
    <scope>NUCLEOTIDE SEQUENCE</scope>
</reference>
<feature type="transmembrane region" description="Helical" evidence="6">
    <location>
        <begin position="307"/>
        <end position="328"/>
    </location>
</feature>
<comment type="subcellular location">
    <subcellularLocation>
        <location evidence="6">Membrane</location>
        <topology evidence="6">Multi-pass membrane protein</topology>
    </subcellularLocation>
</comment>